<feature type="region of interest" description="Disordered" evidence="1">
    <location>
        <begin position="381"/>
        <end position="400"/>
    </location>
</feature>
<accession>A0A0C9TIP8</accession>
<dbReference type="Proteomes" id="UP000054279">
    <property type="component" value="Unassembled WGS sequence"/>
</dbReference>
<evidence type="ECO:0000313" key="3">
    <source>
        <dbReference type="Proteomes" id="UP000054279"/>
    </source>
</evidence>
<name>A0A0C9TIP8_SPHS4</name>
<organism evidence="2 3">
    <name type="scientific">Sphaerobolus stellatus (strain SS14)</name>
    <dbReference type="NCBI Taxonomy" id="990650"/>
    <lineage>
        <taxon>Eukaryota</taxon>
        <taxon>Fungi</taxon>
        <taxon>Dikarya</taxon>
        <taxon>Basidiomycota</taxon>
        <taxon>Agaricomycotina</taxon>
        <taxon>Agaricomycetes</taxon>
        <taxon>Phallomycetidae</taxon>
        <taxon>Geastrales</taxon>
        <taxon>Sphaerobolaceae</taxon>
        <taxon>Sphaerobolus</taxon>
    </lineage>
</organism>
<feature type="region of interest" description="Disordered" evidence="1">
    <location>
        <begin position="352"/>
        <end position="376"/>
    </location>
</feature>
<feature type="region of interest" description="Disordered" evidence="1">
    <location>
        <begin position="274"/>
        <end position="330"/>
    </location>
</feature>
<gene>
    <name evidence="2" type="ORF">M422DRAFT_269250</name>
</gene>
<feature type="compositionally biased region" description="Basic residues" evidence="1">
    <location>
        <begin position="363"/>
        <end position="376"/>
    </location>
</feature>
<feature type="compositionally biased region" description="Basic and acidic residues" evidence="1">
    <location>
        <begin position="805"/>
        <end position="818"/>
    </location>
</feature>
<sequence length="1116" mass="123708">MTHQEAFPIQTRVRARLFWELSDEEQLEWPEEAKRFKIEAPTTIEDIIRVIPKLCALLGDAITKKIGWYMEIHAAGIGTDGKPHYFMERYKPIHDGKMLDYADIPEALVYDGALQNRVAGTHEVCCEDVYVVPPWKPQVFKSLPKVVGVRLVDMIDLDEQMQVQSGHEELKLAVQSYVEQTYTLVHIGRNRRVKVPKPNWDSIGEAEGDDLRKYIDPECLPAEPFEFRKPVTLKPHALHVLAQWIVDGEVGKMDATTHFRWQGQQDSVVLAAHKPPPKQLKPSKQGESASDGESGNETSSSMQIAVAIKKRKRTKKDDDEKLAKRTKNKDTIAGDKTDTLVVKPTGVGAAVQSKVLQADPPKSKPKASAKLKPKPKIKKVGLVKKASKTRKDDSEDSDAGQHVTFIHRGKVAVPHGGDYERWFVDFKQRAAELYWEARPVGGMDCNLVCAARFIEATVTRAHSTGLQIVEQSASVDITAPVNGKLADLVDAVLDPSQIFPASASYPNIKQWKEVAELLMARAECIIEAITNHPTDKWFSFISVGGTLAVFPALRCLEFVRRLLETRAMLDELRPRLDRLMDIYHLVLPQSQWQRWASSSFIQDLYPAGHNLTAAWHVYMECVLRKKLTPDTWWYNKWRGRWPALVKKIAEVAALRTREVEPWELAVQYVGKNWAVKVIKEEMCGWVQEMDETQFQRGCVVEIFLWTYTVFMMNGPGKAGKAEWCREACQQTCVWLLRMAVRLEAGIGAERAQVFKDGSALLAVMEDVAVKVPAPTEGLSVVAGVAVEEPGSVIVESQRSPAAATQEEHGSFIKSERRPNYGTMPLLNVDSQEGQESGTVDSEKPPKDTTKLLSNACENSDDDKAYERGETSSAAPTEEVILAVRRPKPASVRGNLEGAGQHEVMNAEDIEVEAPKPAAGGSRISPVGTGVAGWRTPISTERMPMPTGYFPLGGGLSSLQNACLYLQVSLGWQKPVSTERMRIPAGVGLPSTDRMPMPTGMAFPSLTLGSARETDRLYRISLLPTGVASWRTPVSIERMGIPAGIALPSLTLGSARETDRLYRISPVPTGVASWRTPVSIERMPIPIGMVFPLLALGSARQTDHLYRVSPAPTGVSG</sequence>
<feature type="compositionally biased region" description="Polar residues" evidence="1">
    <location>
        <begin position="828"/>
        <end position="839"/>
    </location>
</feature>
<feature type="compositionally biased region" description="Basic and acidic residues" evidence="1">
    <location>
        <begin position="315"/>
        <end position="330"/>
    </location>
</feature>
<feature type="region of interest" description="Disordered" evidence="1">
    <location>
        <begin position="796"/>
        <end position="876"/>
    </location>
</feature>
<dbReference type="HOGENOM" id="CLU_281063_0_0_1"/>
<proteinExistence type="predicted"/>
<keyword evidence="3" id="KW-1185">Reference proteome</keyword>
<evidence type="ECO:0000256" key="1">
    <source>
        <dbReference type="SAM" id="MobiDB-lite"/>
    </source>
</evidence>
<feature type="compositionally biased region" description="Polar residues" evidence="1">
    <location>
        <begin position="286"/>
        <end position="303"/>
    </location>
</feature>
<reference evidence="2 3" key="1">
    <citation type="submission" date="2014-06" db="EMBL/GenBank/DDBJ databases">
        <title>Evolutionary Origins and Diversification of the Mycorrhizal Mutualists.</title>
        <authorList>
            <consortium name="DOE Joint Genome Institute"/>
            <consortium name="Mycorrhizal Genomics Consortium"/>
            <person name="Kohler A."/>
            <person name="Kuo A."/>
            <person name="Nagy L.G."/>
            <person name="Floudas D."/>
            <person name="Copeland A."/>
            <person name="Barry K.W."/>
            <person name="Cichocki N."/>
            <person name="Veneault-Fourrey C."/>
            <person name="LaButti K."/>
            <person name="Lindquist E.A."/>
            <person name="Lipzen A."/>
            <person name="Lundell T."/>
            <person name="Morin E."/>
            <person name="Murat C."/>
            <person name="Riley R."/>
            <person name="Ohm R."/>
            <person name="Sun H."/>
            <person name="Tunlid A."/>
            <person name="Henrissat B."/>
            <person name="Grigoriev I.V."/>
            <person name="Hibbett D.S."/>
            <person name="Martin F."/>
        </authorList>
    </citation>
    <scope>NUCLEOTIDE SEQUENCE [LARGE SCALE GENOMIC DNA]</scope>
    <source>
        <strain evidence="2 3">SS14</strain>
    </source>
</reference>
<dbReference type="AlphaFoldDB" id="A0A0C9TIP8"/>
<protein>
    <submittedName>
        <fullName evidence="2">Unplaced genomic scaffold SPHSTscaffold_209, whole genome shotgun sequence</fullName>
    </submittedName>
</protein>
<feature type="compositionally biased region" description="Basic and acidic residues" evidence="1">
    <location>
        <begin position="840"/>
        <end position="849"/>
    </location>
</feature>
<evidence type="ECO:0000313" key="2">
    <source>
        <dbReference type="EMBL" id="KIJ29413.1"/>
    </source>
</evidence>
<dbReference type="EMBL" id="KN837284">
    <property type="protein sequence ID" value="KIJ29413.1"/>
    <property type="molecule type" value="Genomic_DNA"/>
</dbReference>